<dbReference type="InterPro" id="IPR036271">
    <property type="entry name" value="Tet_transcr_reg_TetR-rel_C_sf"/>
</dbReference>
<keyword evidence="1" id="KW-0805">Transcription regulation</keyword>
<evidence type="ECO:0000256" key="4">
    <source>
        <dbReference type="PROSITE-ProRule" id="PRU00335"/>
    </source>
</evidence>
<evidence type="ECO:0000313" key="6">
    <source>
        <dbReference type="EMBL" id="GAA0583703.1"/>
    </source>
</evidence>
<keyword evidence="3" id="KW-0804">Transcription</keyword>
<feature type="domain" description="HTH tetR-type" evidence="5">
    <location>
        <begin position="30"/>
        <end position="90"/>
    </location>
</feature>
<sequence>MADTTGTGLPQPLAIAWGMQETPQRGPARGLTHDRIIAAAIEIADDKGLGAVTMQAVAKSLDFTTMSLYRYVSSKDDLVRLMQDAALTSAETVELPGDWRDAIRMWAGLIRDAYRAHPWVLEIPRGQTTVLMPASVRAADLGLAALSGLDLAADEKVAAILLVSQHVVSMVELERSLAAEGRPAITSAGVAALRKVITAERFPHVGTIMAAGGYVVDGESVAEAEGVDDEYEFGLDLLIAGLEALEHRRRGA</sequence>
<dbReference type="SUPFAM" id="SSF46689">
    <property type="entry name" value="Homeodomain-like"/>
    <property type="match status" value="1"/>
</dbReference>
<dbReference type="PANTHER" id="PTHR30055">
    <property type="entry name" value="HTH-TYPE TRANSCRIPTIONAL REGULATOR RUTR"/>
    <property type="match status" value="1"/>
</dbReference>
<evidence type="ECO:0000256" key="1">
    <source>
        <dbReference type="ARBA" id="ARBA00023015"/>
    </source>
</evidence>
<reference evidence="6 9" key="1">
    <citation type="journal article" date="2019" name="Int. J. Syst. Evol. Microbiol.">
        <title>The Global Catalogue of Microorganisms (GCM) 10K type strain sequencing project: providing services to taxonomists for standard genome sequencing and annotation.</title>
        <authorList>
            <consortium name="The Broad Institute Genomics Platform"/>
            <consortium name="The Broad Institute Genome Sequencing Center for Infectious Disease"/>
            <person name="Wu L."/>
            <person name="Ma J."/>
        </authorList>
    </citation>
    <scope>NUCLEOTIDE SEQUENCE [LARGE SCALE GENOMIC DNA]</scope>
    <source>
        <strain evidence="6 9">JCM 10667</strain>
    </source>
</reference>
<protein>
    <submittedName>
        <fullName evidence="6 7">AcrR family transcriptional regulator</fullName>
    </submittedName>
</protein>
<dbReference type="InterPro" id="IPR004111">
    <property type="entry name" value="Repressor_TetR_C"/>
</dbReference>
<dbReference type="RefSeq" id="WP_184888975.1">
    <property type="nucleotide sequence ID" value="NZ_BAAAHD010000058.1"/>
</dbReference>
<keyword evidence="9" id="KW-1185">Reference proteome</keyword>
<organism evidence="7 8">
    <name type="scientific">Actinomadura livida</name>
    <dbReference type="NCBI Taxonomy" id="79909"/>
    <lineage>
        <taxon>Bacteria</taxon>
        <taxon>Bacillati</taxon>
        <taxon>Actinomycetota</taxon>
        <taxon>Actinomycetes</taxon>
        <taxon>Streptosporangiales</taxon>
        <taxon>Thermomonosporaceae</taxon>
        <taxon>Actinomadura</taxon>
    </lineage>
</organism>
<evidence type="ECO:0000259" key="5">
    <source>
        <dbReference type="PROSITE" id="PS50977"/>
    </source>
</evidence>
<dbReference type="PANTHER" id="PTHR30055:SF151">
    <property type="entry name" value="TRANSCRIPTIONAL REGULATORY PROTEIN"/>
    <property type="match status" value="1"/>
</dbReference>
<evidence type="ECO:0000313" key="9">
    <source>
        <dbReference type="Proteomes" id="UP001501427"/>
    </source>
</evidence>
<dbReference type="PROSITE" id="PS50977">
    <property type="entry name" value="HTH_TETR_2"/>
    <property type="match status" value="1"/>
</dbReference>
<accession>A0A7W7IJ76</accession>
<dbReference type="Gene3D" id="1.10.357.10">
    <property type="entry name" value="Tetracycline Repressor, domain 2"/>
    <property type="match status" value="1"/>
</dbReference>
<dbReference type="Proteomes" id="UP001501427">
    <property type="component" value="Unassembled WGS sequence"/>
</dbReference>
<dbReference type="Pfam" id="PF00440">
    <property type="entry name" value="TetR_N"/>
    <property type="match status" value="1"/>
</dbReference>
<dbReference type="EMBL" id="JACHMV010000001">
    <property type="protein sequence ID" value="MBB4778097.1"/>
    <property type="molecule type" value="Genomic_DNA"/>
</dbReference>
<name>A0A7W7IJ76_9ACTN</name>
<dbReference type="Gene3D" id="1.10.10.60">
    <property type="entry name" value="Homeodomain-like"/>
    <property type="match status" value="1"/>
</dbReference>
<dbReference type="AlphaFoldDB" id="A0A7W7IJ76"/>
<dbReference type="GO" id="GO:0045892">
    <property type="term" value="P:negative regulation of DNA-templated transcription"/>
    <property type="evidence" value="ECO:0007669"/>
    <property type="project" value="InterPro"/>
</dbReference>
<dbReference type="Pfam" id="PF02909">
    <property type="entry name" value="TetR_C_1"/>
    <property type="match status" value="1"/>
</dbReference>
<dbReference type="InterPro" id="IPR009057">
    <property type="entry name" value="Homeodomain-like_sf"/>
</dbReference>
<feature type="DNA-binding region" description="H-T-H motif" evidence="4">
    <location>
        <begin position="53"/>
        <end position="72"/>
    </location>
</feature>
<evidence type="ECO:0000313" key="7">
    <source>
        <dbReference type="EMBL" id="MBB4778097.1"/>
    </source>
</evidence>
<dbReference type="EMBL" id="BAAAHD010000058">
    <property type="protein sequence ID" value="GAA0583703.1"/>
    <property type="molecule type" value="Genomic_DNA"/>
</dbReference>
<comment type="caution">
    <text evidence="7">The sequence shown here is derived from an EMBL/GenBank/DDBJ whole genome shotgun (WGS) entry which is preliminary data.</text>
</comment>
<evidence type="ECO:0000256" key="3">
    <source>
        <dbReference type="ARBA" id="ARBA00023163"/>
    </source>
</evidence>
<dbReference type="InterPro" id="IPR001647">
    <property type="entry name" value="HTH_TetR"/>
</dbReference>
<dbReference type="Proteomes" id="UP000549343">
    <property type="component" value="Unassembled WGS sequence"/>
</dbReference>
<dbReference type="InterPro" id="IPR050109">
    <property type="entry name" value="HTH-type_TetR-like_transc_reg"/>
</dbReference>
<dbReference type="SUPFAM" id="SSF48498">
    <property type="entry name" value="Tetracyclin repressor-like, C-terminal domain"/>
    <property type="match status" value="1"/>
</dbReference>
<dbReference type="GO" id="GO:0000976">
    <property type="term" value="F:transcription cis-regulatory region binding"/>
    <property type="evidence" value="ECO:0007669"/>
    <property type="project" value="TreeGrafter"/>
</dbReference>
<proteinExistence type="predicted"/>
<reference evidence="6" key="3">
    <citation type="submission" date="2023-12" db="EMBL/GenBank/DDBJ databases">
        <authorList>
            <person name="Sun Q."/>
            <person name="Inoue M."/>
        </authorList>
    </citation>
    <scope>NUCLEOTIDE SEQUENCE</scope>
    <source>
        <strain evidence="6">JCM 10667</strain>
    </source>
</reference>
<dbReference type="GO" id="GO:0003700">
    <property type="term" value="F:DNA-binding transcription factor activity"/>
    <property type="evidence" value="ECO:0007669"/>
    <property type="project" value="TreeGrafter"/>
</dbReference>
<reference evidence="7 8" key="2">
    <citation type="submission" date="2020-08" db="EMBL/GenBank/DDBJ databases">
        <title>Sequencing the genomes of 1000 actinobacteria strains.</title>
        <authorList>
            <person name="Klenk H.-P."/>
        </authorList>
    </citation>
    <scope>NUCLEOTIDE SEQUENCE [LARGE SCALE GENOMIC DNA]</scope>
    <source>
        <strain evidence="7 8">DSM 44772</strain>
    </source>
</reference>
<keyword evidence="2 4" id="KW-0238">DNA-binding</keyword>
<evidence type="ECO:0000256" key="2">
    <source>
        <dbReference type="ARBA" id="ARBA00023125"/>
    </source>
</evidence>
<evidence type="ECO:0000313" key="8">
    <source>
        <dbReference type="Proteomes" id="UP000549343"/>
    </source>
</evidence>
<gene>
    <name evidence="7" type="ORF">F4557_006515</name>
    <name evidence="6" type="ORF">GCM10009546_52550</name>
</gene>